<comment type="caution">
    <text evidence="1">The sequence shown here is derived from an EMBL/GenBank/DDBJ whole genome shotgun (WGS) entry which is preliminary data.</text>
</comment>
<dbReference type="AlphaFoldDB" id="A0A4C2A9Z0"/>
<organism evidence="1 2">
    <name type="scientific">Eumeta variegata</name>
    <name type="common">Bagworm moth</name>
    <name type="synonym">Eumeta japonica</name>
    <dbReference type="NCBI Taxonomy" id="151549"/>
    <lineage>
        <taxon>Eukaryota</taxon>
        <taxon>Metazoa</taxon>
        <taxon>Ecdysozoa</taxon>
        <taxon>Arthropoda</taxon>
        <taxon>Hexapoda</taxon>
        <taxon>Insecta</taxon>
        <taxon>Pterygota</taxon>
        <taxon>Neoptera</taxon>
        <taxon>Endopterygota</taxon>
        <taxon>Lepidoptera</taxon>
        <taxon>Glossata</taxon>
        <taxon>Ditrysia</taxon>
        <taxon>Tineoidea</taxon>
        <taxon>Psychidae</taxon>
        <taxon>Oiketicinae</taxon>
        <taxon>Eumeta</taxon>
    </lineage>
</organism>
<protein>
    <submittedName>
        <fullName evidence="1">Uncharacterized protein</fullName>
    </submittedName>
</protein>
<sequence length="80" mass="9251">MDTIATSVVLAQKGRRLFSIWAKKTDYSLNFDLSMLRLWPSTLVECRSTVVSNCRHRCGDKDRNSWLDVLAEQRFNIQSA</sequence>
<evidence type="ECO:0000313" key="1">
    <source>
        <dbReference type="EMBL" id="GBP96173.1"/>
    </source>
</evidence>
<dbReference type="EMBL" id="BGZK01002748">
    <property type="protein sequence ID" value="GBP96173.1"/>
    <property type="molecule type" value="Genomic_DNA"/>
</dbReference>
<proteinExistence type="predicted"/>
<dbReference type="Proteomes" id="UP000299102">
    <property type="component" value="Unassembled WGS sequence"/>
</dbReference>
<gene>
    <name evidence="1" type="ORF">EVAR_98229_1</name>
</gene>
<keyword evidence="2" id="KW-1185">Reference proteome</keyword>
<name>A0A4C2A9Z0_EUMVA</name>
<reference evidence="1 2" key="1">
    <citation type="journal article" date="2019" name="Commun. Biol.">
        <title>The bagworm genome reveals a unique fibroin gene that provides high tensile strength.</title>
        <authorList>
            <person name="Kono N."/>
            <person name="Nakamura H."/>
            <person name="Ohtoshi R."/>
            <person name="Tomita M."/>
            <person name="Numata K."/>
            <person name="Arakawa K."/>
        </authorList>
    </citation>
    <scope>NUCLEOTIDE SEQUENCE [LARGE SCALE GENOMIC DNA]</scope>
</reference>
<accession>A0A4C2A9Z0</accession>
<evidence type="ECO:0000313" key="2">
    <source>
        <dbReference type="Proteomes" id="UP000299102"/>
    </source>
</evidence>